<evidence type="ECO:0000256" key="3">
    <source>
        <dbReference type="ARBA" id="ARBA00022614"/>
    </source>
</evidence>
<evidence type="ECO:0000256" key="1">
    <source>
        <dbReference type="ARBA" id="ARBA00000900"/>
    </source>
</evidence>
<dbReference type="InterPro" id="IPR046673">
    <property type="entry name" value="ToxA_N"/>
</dbReference>
<dbReference type="PANTHER" id="PTHR48057">
    <property type="entry name" value="LEUCINE-RICH REPEAT SERINE/THREONINE-PROTEIN KINASE 1"/>
    <property type="match status" value="1"/>
</dbReference>
<name>A0A923GHZ7_9PSED</name>
<keyword evidence="6" id="KW-0832">Ubl conjugation</keyword>
<dbReference type="Gene3D" id="3.80.10.10">
    <property type="entry name" value="Ribonuclease Inhibitor"/>
    <property type="match status" value="2"/>
</dbReference>
<gene>
    <name evidence="10" type="ORF">HU738_007005</name>
    <name evidence="9" type="ORF">HU738_07445</name>
</gene>
<dbReference type="InterPro" id="IPR001611">
    <property type="entry name" value="Leu-rich_rpt"/>
</dbReference>
<dbReference type="Pfam" id="PF20178">
    <property type="entry name" value="ToxA_N"/>
    <property type="match status" value="1"/>
</dbReference>
<dbReference type="EMBL" id="JABWRP010000004">
    <property type="protein sequence ID" value="MBC3470393.1"/>
    <property type="molecule type" value="Genomic_DNA"/>
</dbReference>
<comment type="caution">
    <text evidence="9">The sequence shown here is derived from an EMBL/GenBank/DDBJ whole genome shotgun (WGS) entry which is preliminary data.</text>
</comment>
<dbReference type="SMART" id="SM00364">
    <property type="entry name" value="LRR_BAC"/>
    <property type="match status" value="3"/>
</dbReference>
<keyword evidence="6" id="KW-0833">Ubl conjugation pathway</keyword>
<comment type="catalytic activity">
    <reaction evidence="1">
        <text>S-ubiquitinyl-[E2 ubiquitin-conjugating enzyme]-L-cysteine + [acceptor protein]-L-lysine = [E2 ubiquitin-conjugating enzyme]-L-cysteine + N(6)-ubiquitinyl-[acceptor protein]-L-lysine.</text>
        <dbReference type="EC" id="2.3.2.27"/>
    </reaction>
</comment>
<evidence type="ECO:0000256" key="6">
    <source>
        <dbReference type="PROSITE-ProRule" id="PRU01398"/>
    </source>
</evidence>
<feature type="coiled-coil region" evidence="7">
    <location>
        <begin position="974"/>
        <end position="1001"/>
    </location>
</feature>
<keyword evidence="11" id="KW-1185">Reference proteome</keyword>
<dbReference type="EMBL" id="JABWRP020000004">
    <property type="protein sequence ID" value="MBV4540797.1"/>
    <property type="molecule type" value="Genomic_DNA"/>
</dbReference>
<keyword evidence="6" id="KW-0808">Transferase</keyword>
<feature type="active site" description="Glycyl thioester intermediate" evidence="6">
    <location>
        <position position="1651"/>
    </location>
</feature>
<dbReference type="Pfam" id="PF14496">
    <property type="entry name" value="NEL"/>
    <property type="match status" value="1"/>
</dbReference>
<evidence type="ECO:0000256" key="5">
    <source>
        <dbReference type="ARBA" id="ARBA00023026"/>
    </source>
</evidence>
<keyword evidence="5" id="KW-0843">Virulence</keyword>
<accession>A0A923GHZ7</accession>
<dbReference type="SMART" id="SM00369">
    <property type="entry name" value="LRR_TYP"/>
    <property type="match status" value="5"/>
</dbReference>
<evidence type="ECO:0000313" key="11">
    <source>
        <dbReference type="Proteomes" id="UP000628137"/>
    </source>
</evidence>
<dbReference type="GO" id="GO:0061630">
    <property type="term" value="F:ubiquitin protein ligase activity"/>
    <property type="evidence" value="ECO:0007669"/>
    <property type="project" value="UniProtKB-EC"/>
</dbReference>
<comment type="similarity">
    <text evidence="6">Belongs to the LRR-containing bacterial E3 ligase family.</text>
</comment>
<evidence type="ECO:0000256" key="4">
    <source>
        <dbReference type="ARBA" id="ARBA00022737"/>
    </source>
</evidence>
<keyword evidence="3" id="KW-0433">Leucine-rich repeat</keyword>
<dbReference type="EC" id="2.3.2.27" evidence="2"/>
<evidence type="ECO:0000313" key="10">
    <source>
        <dbReference type="EMBL" id="MBV4540797.1"/>
    </source>
</evidence>
<dbReference type="PROSITE" id="PS51450">
    <property type="entry name" value="LRR"/>
    <property type="match status" value="2"/>
</dbReference>
<evidence type="ECO:0000256" key="2">
    <source>
        <dbReference type="ARBA" id="ARBA00012483"/>
    </source>
</evidence>
<dbReference type="GO" id="GO:0005576">
    <property type="term" value="C:extracellular region"/>
    <property type="evidence" value="ECO:0007669"/>
    <property type="project" value="UniProtKB-UniRule"/>
</dbReference>
<keyword evidence="6" id="KW-1035">Host cytoplasm</keyword>
<reference evidence="10" key="3">
    <citation type="submission" date="2021-06" db="EMBL/GenBank/DDBJ databases">
        <title>Updating the genus Pseudomonas: Description of 43 new species and partition of the Pseudomonas putida group.</title>
        <authorList>
            <person name="Girard L."/>
            <person name="Lood C."/>
            <person name="Vandamme P."/>
            <person name="Rokni-Zadeh H."/>
            <person name="Van Noort V."/>
            <person name="Hofte M."/>
            <person name="Lavigne R."/>
            <person name="De Mot R."/>
        </authorList>
    </citation>
    <scope>NUCLEOTIDE SEQUENCE</scope>
    <source>
        <strain evidence="10">RW4S2</strain>
    </source>
</reference>
<dbReference type="RefSeq" id="WP_186601745.1">
    <property type="nucleotide sequence ID" value="NZ_JABWRP020000004.1"/>
</dbReference>
<protein>
    <recommendedName>
        <fullName evidence="2">RING-type E3 ubiquitin transferase</fullName>
        <ecNumber evidence="2">2.3.2.27</ecNumber>
    </recommendedName>
</protein>
<reference evidence="9 11" key="1">
    <citation type="journal article" date="2020" name="Microorganisms">
        <title>Reliable Identification of Environmental Pseudomonas Isolates Using the rpoD Gene.</title>
        <authorList>
            <consortium name="The Broad Institute Genome Sequencing Platform"/>
            <person name="Girard L."/>
            <person name="Lood C."/>
            <person name="Rokni-Zadeh H."/>
            <person name="van Noort V."/>
            <person name="Lavigne R."/>
            <person name="De Mot R."/>
        </authorList>
    </citation>
    <scope>NUCLEOTIDE SEQUENCE</scope>
    <source>
        <strain evidence="9 11">RW4S2</strain>
    </source>
</reference>
<dbReference type="Gene3D" id="1.20.58.360">
    <property type="entry name" value="Shigella T3SS effector IpaH defines"/>
    <property type="match status" value="1"/>
</dbReference>
<feature type="domain" description="NEL" evidence="8">
    <location>
        <begin position="1556"/>
        <end position="1844"/>
    </location>
</feature>
<dbReference type="GO" id="GO:0016567">
    <property type="term" value="P:protein ubiquitination"/>
    <property type="evidence" value="ECO:0007669"/>
    <property type="project" value="InterPro"/>
</dbReference>
<keyword evidence="6" id="KW-0964">Secreted</keyword>
<evidence type="ECO:0000313" key="9">
    <source>
        <dbReference type="EMBL" id="MBC3470393.1"/>
    </source>
</evidence>
<evidence type="ECO:0000259" key="8">
    <source>
        <dbReference type="PROSITE" id="PS52053"/>
    </source>
</evidence>
<organism evidence="9">
    <name type="scientific">Pseudomonas vlassakiae</name>
    <dbReference type="NCBI Taxonomy" id="485888"/>
    <lineage>
        <taxon>Bacteria</taxon>
        <taxon>Pseudomonadati</taxon>
        <taxon>Pseudomonadota</taxon>
        <taxon>Gammaproteobacteria</taxon>
        <taxon>Pseudomonadales</taxon>
        <taxon>Pseudomonadaceae</taxon>
        <taxon>Pseudomonas</taxon>
    </lineage>
</organism>
<proteinExistence type="inferred from homology"/>
<evidence type="ECO:0000256" key="7">
    <source>
        <dbReference type="SAM" id="Coils"/>
    </source>
</evidence>
<dbReference type="InterPro" id="IPR052595">
    <property type="entry name" value="LRRC69/RLP"/>
</dbReference>
<keyword evidence="7" id="KW-0175">Coiled coil</keyword>
<sequence>MIESARHPLPDPAHPQNLIASKLPAWVASLPAAERRLMRDAAGRRDPLFEQACQAEPELARQLVQAYGTQRQVEDLLRARMANLPALEPFAVRLLTEAIAQRFGQNLDVRATYLLNVSKAAEYKEGLNGDALVSSDRAVKLATQSLLHWALQNFEASEAEPGGLQAGGNKSLVLDSNNVSIISSPKQLPIVAEDFAAMVRELDIGGQYLKLIDSLLASTPTAGNQAAQEVFSRSELSTFRLHVQRAYLQGAIDKASHAALLQLAADGKATYQGRPILCSRISLLRATLTGAAVMGVAAPGFAGGGRFAPPTFPYGGWLVIYLPGMPEPLTLHASRADAEAFLLDQMPALRRPEQLQLVPEREKSSFLARLRDTLEPYTWNPAKGLKERMADPNARITLHVQPFTQPFVDELVAQRLQRLRDDALFHAVPTASKDQESLDRTRAYFESVVLGSLNIGAFFIPGLAPLMLGLTALQLGHEVYEGLASWSNGEREQAFAYLMDVVENAALIAALGAAGAADAQPAVERIAVESPSFIEELDTVELDDGSQRLWRPDVKAFAHDIVLPSTSRPDAAGLHHHQGKTWLAIADRTYSVRYQADANEYRLQPAHAGEGYQPAARHNGAGAWLLPGEDPARWPAMKLFRRCGPLGSRFDEQTAAHILGVCGIEENVLRRAVSDNLRVPALLEDTMVRFELDRSLEQWPGDRHAEFQARYARMPASAGAPAHLISQRYPGLPTRVIDEVLRNATDQEWQALSQATVPVRMAEEIRVYQQQIRLSRAYEGLYLQAPRNWDSDRLALHSLEQLPGWQASPGVTLARSLSPYPVDTVGGAPDALGKTVFSLQDGYRVSHDDASAPDSPLLPTIFAALFEALSPTQRGALAVESAADLRGLIQRTPPLPRATARKLLGMQPVRPGYRSPMRLADGRLGYPLGGSRVRTGSVSRHNLLARIRQLGQAAPQPRPAEQILTALENRQLSRAQIDELLQDLSGQHRQLQRQLTDWRDLATLLNRQTPDELQRLMDAISQHWYDRAFLPPNETPPPLRLERLSLLDFPLNLPERFTASVTDLHLVDSEPQAFAGWNQHATQLTSLLRQFGRLRTLQVSRSYQANAQPSPFQFSLPLIAQHLPHLESLGLVNQNLSLSSTDIDSLAGLEQLRRLDLSGNRLSEQYTPSFDELTLDFLGLDHMALDHWPEGLSRNSLAQIRHLSLRDNHITLLPDFLLEGRISLAEHAHIDLQGNAILDQHLLRILLSEQARAARFQLDQPEELRQYLAEQLHLRRQLHEFVDNYVNASSSTSTPSQAVLTSRTRIATALNEFWHYQETGNTHAPLRLTGALEHMPTRLPRFFSERVRNLTLETISGTTTQLDSMLAQFPNATRLTIEGYTNAQASLPSALLRLPRLTDLALRNIGLQIDEQLLAGLARSPGLQSLDLSGNRLADIARAPGELRSLRRLDLNDTGLNQWPVWVNDVLSLDMLDVSDNQLSELPEFVLSNLESSFPITSIQLFNNPISDQTYQRARASSDSQHSFTFAMDVPEHLTDSSDDGLPFGHFHIPWLDPAGDLPNLNKWLLGSAAENEAMRSCWEQLEAEGDAADLLALVGRLQQSGPYTNVSTRAAFSQRVRQVLVKAAVDSIDRAVLNLQASEALLQASGDLTCHDGALLVFQDIELFIANQRLEVAEEDSESNRYLELRRLFRLHALDEVAKSEAGARDVAEVQLTYRRELNATLQLGLPEDTLRYAVNPSLDELIYAEQEVQRGELGEAFLDFAAGNERWVAQLRLTHATRFAQIEQDYQAQVLALPEQFPDAPLDQLGPQFEALERSRRTRERRLVRELTSFANPERKPRSSSQ</sequence>
<dbReference type="SUPFAM" id="SSF52058">
    <property type="entry name" value="L domain-like"/>
    <property type="match status" value="1"/>
</dbReference>
<dbReference type="InterPro" id="IPR003591">
    <property type="entry name" value="Leu-rich_rpt_typical-subtyp"/>
</dbReference>
<keyword evidence="4" id="KW-0677">Repeat</keyword>
<comment type="PTM">
    <text evidence="6">Ubiquitinated in the presence of host E1 ubiquitin-activating enzyme, E2 ubiquitin-conjugating enzyme and ubiquitin.</text>
</comment>
<dbReference type="PROSITE" id="PS52053">
    <property type="entry name" value="NEL"/>
    <property type="match status" value="1"/>
</dbReference>
<dbReference type="Proteomes" id="UP000628137">
    <property type="component" value="Unassembled WGS sequence"/>
</dbReference>
<reference evidence="9" key="2">
    <citation type="submission" date="2020-07" db="EMBL/GenBank/DDBJ databases">
        <authorList>
            <person name="Lood C."/>
            <person name="Girard L."/>
        </authorList>
    </citation>
    <scope>NUCLEOTIDE SEQUENCE</scope>
    <source>
        <strain evidence="9">RW4S2</strain>
    </source>
</reference>
<dbReference type="InterPro" id="IPR032675">
    <property type="entry name" value="LRR_dom_sf"/>
</dbReference>
<dbReference type="InterPro" id="IPR029487">
    <property type="entry name" value="NEL_dom"/>
</dbReference>